<dbReference type="EMBL" id="FLUL01000001">
    <property type="protein sequence ID" value="SBV92029.1"/>
    <property type="molecule type" value="Genomic_DNA"/>
</dbReference>
<evidence type="ECO:0000313" key="1">
    <source>
        <dbReference type="EMBL" id="SBV92029.1"/>
    </source>
</evidence>
<accession>A0A212IXT9</accession>
<sequence>MMFYNVNLFIIRYLPVCLYRGVVVLSYRFELKLTIVYFFDKNRA</sequence>
<protein>
    <submittedName>
        <fullName evidence="1">Uncharacterized protein</fullName>
    </submittedName>
</protein>
<dbReference type="AlphaFoldDB" id="A0A212IXT9"/>
<proteinExistence type="predicted"/>
<organism evidence="1">
    <name type="scientific">uncultured Dysgonomonas sp</name>
    <dbReference type="NCBI Taxonomy" id="206096"/>
    <lineage>
        <taxon>Bacteria</taxon>
        <taxon>Pseudomonadati</taxon>
        <taxon>Bacteroidota</taxon>
        <taxon>Bacteroidia</taxon>
        <taxon>Bacteroidales</taxon>
        <taxon>Dysgonomonadaceae</taxon>
        <taxon>Dysgonomonas</taxon>
        <taxon>environmental samples</taxon>
    </lineage>
</organism>
<gene>
    <name evidence="1" type="ORF">KL86DYS2_10288</name>
</gene>
<reference evidence="1" key="1">
    <citation type="submission" date="2016-04" db="EMBL/GenBank/DDBJ databases">
        <authorList>
            <person name="Evans L.H."/>
            <person name="Alamgir A."/>
            <person name="Owens N."/>
            <person name="Weber N.D."/>
            <person name="Virtaneva K."/>
            <person name="Barbian K."/>
            <person name="Babar A."/>
            <person name="Rosenke K."/>
        </authorList>
    </citation>
    <scope>NUCLEOTIDE SEQUENCE</scope>
    <source>
        <strain evidence="1">86-2</strain>
    </source>
</reference>
<name>A0A212IXT9_9BACT</name>